<sequence length="630" mass="70601">MASSTTLSSCSEIPMDKETREEIVASDKKRKSSGEKLFITDDEEASSSHSQILNSPTGKKSSPMREDSVPEEDRGGDTSDGSALSCVKKCDDEEKVTEEDERLNLELTRAFDDISVATTGSEEDKLWNGNNISNLEKSENDDVLHRTMENVLGSGGSLNTSMISEEEGLDGGINAIWKGQKRHVFILSESGKPIFSRHGNEEKLVTLFGVMQALVSFVQDSGDSIRSIRMGGTIVVFFLKAPLILVCVSNLGESVAQIQTQLMYVYNQIVSVLTLKQLLQIFEKRRNYDLRRLLSGSERLLYNLCNLVESDPSFILGAVRCLPLATSVRDTISTTISQTLSKLKQDVVFAILLANNQLVSLVRMKKCFMHPMDLHIIINFIDASESFKTAEIWSPLCLPRFDATGFVHAHVSYLSDECQACLVLLTVNRDSFHALSEAKHRIVERLKRHNCLEAIIASMNNNWPTMSFVNVPEVRHFLYKNRSIAQFMAPALEAPYINGSSSLPDLNSTTGNENSFQNLSISSISSSSTCAGGTGAPHYLPPDLSEELQRLYSKYYRIHSRLHDRSRPVSLIYWVDDTENWLGWLTSTFELYVTFEPLVKKSAAINAINKLRKWVKKEEDRIFIMNSPTF</sequence>
<keyword evidence="8" id="KW-1185">Reference proteome</keyword>
<dbReference type="EMBL" id="LNIX01000008">
    <property type="protein sequence ID" value="OXA50946.1"/>
    <property type="molecule type" value="Genomic_DNA"/>
</dbReference>
<dbReference type="PANTHER" id="PTHR13027:SF7">
    <property type="entry name" value="VACUOLAR FUSION PROTEIN MON1 HOMOLOG"/>
    <property type="match status" value="1"/>
</dbReference>
<organism evidence="7 8">
    <name type="scientific">Folsomia candida</name>
    <name type="common">Springtail</name>
    <dbReference type="NCBI Taxonomy" id="158441"/>
    <lineage>
        <taxon>Eukaryota</taxon>
        <taxon>Metazoa</taxon>
        <taxon>Ecdysozoa</taxon>
        <taxon>Arthropoda</taxon>
        <taxon>Hexapoda</taxon>
        <taxon>Collembola</taxon>
        <taxon>Entomobryomorpha</taxon>
        <taxon>Isotomoidea</taxon>
        <taxon>Isotomidae</taxon>
        <taxon>Proisotominae</taxon>
        <taxon>Folsomia</taxon>
    </lineage>
</organism>
<evidence type="ECO:0000256" key="2">
    <source>
        <dbReference type="RuleBase" id="RU367048"/>
    </source>
</evidence>
<comment type="caution">
    <text evidence="7">The sequence shown here is derived from an EMBL/GenBank/DDBJ whole genome shotgun (WGS) entry which is preliminary data.</text>
</comment>
<feature type="compositionally biased region" description="Polar residues" evidence="3">
    <location>
        <begin position="47"/>
        <end position="60"/>
    </location>
</feature>
<evidence type="ECO:0000259" key="6">
    <source>
        <dbReference type="Pfam" id="PF19038"/>
    </source>
</evidence>
<dbReference type="GO" id="GO:0032510">
    <property type="term" value="P:endosome to lysosome transport via multivesicular body sorting pathway"/>
    <property type="evidence" value="ECO:0007669"/>
    <property type="project" value="TreeGrafter"/>
</dbReference>
<dbReference type="OrthoDB" id="272411at2759"/>
<dbReference type="InterPro" id="IPR043971">
    <property type="entry name" value="FUZ/MON1/HPS1_longin_2"/>
</dbReference>
<evidence type="ECO:0000313" key="7">
    <source>
        <dbReference type="EMBL" id="OXA50946.1"/>
    </source>
</evidence>
<evidence type="ECO:0000256" key="1">
    <source>
        <dbReference type="ARBA" id="ARBA00008968"/>
    </source>
</evidence>
<comment type="similarity">
    <text evidence="1 2">Belongs to the MON1/SAND family.</text>
</comment>
<feature type="region of interest" description="Disordered" evidence="3">
    <location>
        <begin position="1"/>
        <end position="86"/>
    </location>
</feature>
<dbReference type="Pfam" id="PF19038">
    <property type="entry name" value="Fuz_longin_3"/>
    <property type="match status" value="1"/>
</dbReference>
<proteinExistence type="inferred from homology"/>
<dbReference type="AlphaFoldDB" id="A0A226E373"/>
<dbReference type="PANTHER" id="PTHR13027">
    <property type="entry name" value="SAND PROTEIN-RELATED"/>
    <property type="match status" value="1"/>
</dbReference>
<evidence type="ECO:0000259" key="5">
    <source>
        <dbReference type="Pfam" id="PF19037"/>
    </source>
</evidence>
<accession>A0A226E373</accession>
<gene>
    <name evidence="7" type="ORF">Fcan01_14069</name>
</gene>
<protein>
    <recommendedName>
        <fullName evidence="2">Vacuolar fusion protein MON1 homolog</fullName>
    </recommendedName>
</protein>
<dbReference type="GO" id="GO:0006623">
    <property type="term" value="P:protein targeting to vacuole"/>
    <property type="evidence" value="ECO:0007669"/>
    <property type="project" value="UniProtKB-UniRule"/>
</dbReference>
<evidence type="ECO:0000313" key="8">
    <source>
        <dbReference type="Proteomes" id="UP000198287"/>
    </source>
</evidence>
<comment type="function">
    <text evidence="2">Plays an important role in membrane trafficking through the secretory apparatus.</text>
</comment>
<reference evidence="7 8" key="1">
    <citation type="submission" date="2015-12" db="EMBL/GenBank/DDBJ databases">
        <title>The genome of Folsomia candida.</title>
        <authorList>
            <person name="Faddeeva A."/>
            <person name="Derks M.F."/>
            <person name="Anvar Y."/>
            <person name="Smit S."/>
            <person name="Van Straalen N."/>
            <person name="Roelofs D."/>
        </authorList>
    </citation>
    <scope>NUCLEOTIDE SEQUENCE [LARGE SCALE GENOMIC DNA]</scope>
    <source>
        <strain evidence="7 8">VU population</strain>
        <tissue evidence="7">Whole body</tissue>
    </source>
</reference>
<dbReference type="InterPro" id="IPR043970">
    <property type="entry name" value="FUZ/MON1/HPS1_longin_3"/>
</dbReference>
<dbReference type="InterPro" id="IPR043972">
    <property type="entry name" value="FUZ/MON1/HPS1_longin_1"/>
</dbReference>
<dbReference type="GO" id="GO:0035658">
    <property type="term" value="C:Mon1-Ccz1 complex"/>
    <property type="evidence" value="ECO:0007669"/>
    <property type="project" value="TreeGrafter"/>
</dbReference>
<dbReference type="PRINTS" id="PR01546">
    <property type="entry name" value="YEAST73DUF"/>
</dbReference>
<dbReference type="Pfam" id="PF19036">
    <property type="entry name" value="Fuz_longin_1"/>
    <property type="match status" value="1"/>
</dbReference>
<feature type="domain" description="FUZ/MON1/HPS1 second Longin" evidence="5">
    <location>
        <begin position="346"/>
        <end position="444"/>
    </location>
</feature>
<name>A0A226E373_FOLCA</name>
<feature type="compositionally biased region" description="Basic and acidic residues" evidence="3">
    <location>
        <begin position="14"/>
        <end position="27"/>
    </location>
</feature>
<dbReference type="STRING" id="158441.A0A226E373"/>
<feature type="domain" description="FUZ/MON1/HPS1 third Longin" evidence="6">
    <location>
        <begin position="541"/>
        <end position="619"/>
    </location>
</feature>
<dbReference type="OMA" id="AYTCVPL"/>
<feature type="domain" description="FUZ/MON1/HPS1 first Longin" evidence="4">
    <location>
        <begin position="182"/>
        <end position="304"/>
    </location>
</feature>
<dbReference type="Pfam" id="PF19037">
    <property type="entry name" value="Fuz_longin_2"/>
    <property type="match status" value="1"/>
</dbReference>
<evidence type="ECO:0000256" key="3">
    <source>
        <dbReference type="SAM" id="MobiDB-lite"/>
    </source>
</evidence>
<evidence type="ECO:0000259" key="4">
    <source>
        <dbReference type="Pfam" id="PF19036"/>
    </source>
</evidence>
<feature type="compositionally biased region" description="Polar residues" evidence="3">
    <location>
        <begin position="1"/>
        <end position="11"/>
    </location>
</feature>
<dbReference type="InterPro" id="IPR004353">
    <property type="entry name" value="Mon1"/>
</dbReference>
<feature type="compositionally biased region" description="Basic and acidic residues" evidence="3">
    <location>
        <begin position="63"/>
        <end position="77"/>
    </location>
</feature>
<dbReference type="Proteomes" id="UP000198287">
    <property type="component" value="Unassembled WGS sequence"/>
</dbReference>